<name>A0A168DR50_9EURO</name>
<dbReference type="EMBL" id="AZGZ01000001">
    <property type="protein sequence ID" value="KZZ98018.1"/>
    <property type="molecule type" value="Genomic_DNA"/>
</dbReference>
<comment type="caution">
    <text evidence="2">The sequence shown here is derived from an EMBL/GenBank/DDBJ whole genome shotgun (WGS) entry which is preliminary data.</text>
</comment>
<accession>A0A168DR50</accession>
<feature type="region of interest" description="Disordered" evidence="1">
    <location>
        <begin position="1"/>
        <end position="42"/>
    </location>
</feature>
<dbReference type="VEuPathDB" id="FungiDB:AAP_00279"/>
<dbReference type="Proteomes" id="UP000242877">
    <property type="component" value="Unassembled WGS sequence"/>
</dbReference>
<proteinExistence type="predicted"/>
<dbReference type="AlphaFoldDB" id="A0A168DR50"/>
<gene>
    <name evidence="2" type="ORF">AAP_00279</name>
</gene>
<evidence type="ECO:0000313" key="2">
    <source>
        <dbReference type="EMBL" id="KZZ98018.1"/>
    </source>
</evidence>
<protein>
    <submittedName>
        <fullName evidence="2">Uncharacterized protein</fullName>
    </submittedName>
</protein>
<evidence type="ECO:0000313" key="3">
    <source>
        <dbReference type="Proteomes" id="UP000242877"/>
    </source>
</evidence>
<reference evidence="2 3" key="1">
    <citation type="journal article" date="2016" name="Genome Biol. Evol.">
        <title>Divergent and convergent evolution of fungal pathogenicity.</title>
        <authorList>
            <person name="Shang Y."/>
            <person name="Xiao G."/>
            <person name="Zheng P."/>
            <person name="Cen K."/>
            <person name="Zhan S."/>
            <person name="Wang C."/>
        </authorList>
    </citation>
    <scope>NUCLEOTIDE SEQUENCE [LARGE SCALE GENOMIC DNA]</scope>
    <source>
        <strain evidence="2 3">ARSEF 7405</strain>
    </source>
</reference>
<sequence length="165" mass="18191">MGDTSGAFDPTRKEASLAPPTTHQYIPSAGPPEEEKKDDVDNVNYFLSNLMMGQGTPGSFPMPAAPEKKPEDEKVQFMPPFIPMPMQAPPPEKEPKDKKKTSQPLPFMPPYNSGGPGPAFIAPPPGFAYPFPAPWFYGGVPAPYYPMPIYCYPIVMRDDDENVRV</sequence>
<dbReference type="OrthoDB" id="10416813at2759"/>
<keyword evidence="3" id="KW-1185">Reference proteome</keyword>
<feature type="compositionally biased region" description="Pro residues" evidence="1">
    <location>
        <begin position="80"/>
        <end position="90"/>
    </location>
</feature>
<evidence type="ECO:0000256" key="1">
    <source>
        <dbReference type="SAM" id="MobiDB-lite"/>
    </source>
</evidence>
<organism evidence="2 3">
    <name type="scientific">Ascosphaera apis ARSEF 7405</name>
    <dbReference type="NCBI Taxonomy" id="392613"/>
    <lineage>
        <taxon>Eukaryota</taxon>
        <taxon>Fungi</taxon>
        <taxon>Dikarya</taxon>
        <taxon>Ascomycota</taxon>
        <taxon>Pezizomycotina</taxon>
        <taxon>Eurotiomycetes</taxon>
        <taxon>Eurotiomycetidae</taxon>
        <taxon>Onygenales</taxon>
        <taxon>Ascosphaeraceae</taxon>
        <taxon>Ascosphaera</taxon>
    </lineage>
</organism>
<feature type="region of interest" description="Disordered" evidence="1">
    <location>
        <begin position="80"/>
        <end position="112"/>
    </location>
</feature>